<dbReference type="InterPro" id="IPR044986">
    <property type="entry name" value="KIF15/KIN-12"/>
</dbReference>
<keyword evidence="5" id="KW-0505">Motor protein</keyword>
<dbReference type="GO" id="GO:0007018">
    <property type="term" value="P:microtubule-based movement"/>
    <property type="evidence" value="ECO:0007669"/>
    <property type="project" value="InterPro"/>
</dbReference>
<dbReference type="GO" id="GO:0005874">
    <property type="term" value="C:microtubule"/>
    <property type="evidence" value="ECO:0007669"/>
    <property type="project" value="UniProtKB-KW"/>
</dbReference>
<evidence type="ECO:0000259" key="9">
    <source>
        <dbReference type="PROSITE" id="PS50067"/>
    </source>
</evidence>
<dbReference type="PANTHER" id="PTHR37739:SF8">
    <property type="entry name" value="KINESIN-LIKE PROTEIN KIN-12D"/>
    <property type="match status" value="1"/>
</dbReference>
<dbReference type="SUPFAM" id="SSF52540">
    <property type="entry name" value="P-loop containing nucleoside triphosphate hydrolases"/>
    <property type="match status" value="1"/>
</dbReference>
<dbReference type="GO" id="GO:0003777">
    <property type="term" value="F:microtubule motor activity"/>
    <property type="evidence" value="ECO:0007669"/>
    <property type="project" value="InterPro"/>
</dbReference>
<dbReference type="Pfam" id="PF00225">
    <property type="entry name" value="Kinesin"/>
    <property type="match status" value="1"/>
</dbReference>
<comment type="caution">
    <text evidence="10">The sequence shown here is derived from an EMBL/GenBank/DDBJ whole genome shotgun (WGS) entry which is preliminary data.</text>
</comment>
<dbReference type="InterPro" id="IPR027417">
    <property type="entry name" value="P-loop_NTPase"/>
</dbReference>
<feature type="signal peptide" evidence="8">
    <location>
        <begin position="1"/>
        <end position="16"/>
    </location>
</feature>
<protein>
    <recommendedName>
        <fullName evidence="9">Kinesin motor domain-containing protein</fullName>
    </recommendedName>
</protein>
<feature type="domain" description="Kinesin motor" evidence="9">
    <location>
        <begin position="1"/>
        <end position="79"/>
    </location>
</feature>
<dbReference type="GO" id="GO:0008017">
    <property type="term" value="F:microtubule binding"/>
    <property type="evidence" value="ECO:0007669"/>
    <property type="project" value="InterPro"/>
</dbReference>
<evidence type="ECO:0000256" key="8">
    <source>
        <dbReference type="SAM" id="SignalP"/>
    </source>
</evidence>
<dbReference type="Proteomes" id="UP001165190">
    <property type="component" value="Unassembled WGS sequence"/>
</dbReference>
<keyword evidence="8" id="KW-0732">Signal</keyword>
<dbReference type="PROSITE" id="PS50067">
    <property type="entry name" value="KINESIN_MOTOR_2"/>
    <property type="match status" value="1"/>
</dbReference>
<dbReference type="AlphaFoldDB" id="A0A9W7M2U6"/>
<evidence type="ECO:0000256" key="4">
    <source>
        <dbReference type="ARBA" id="ARBA00023054"/>
    </source>
</evidence>
<name>A0A9W7M2U6_HIBTR</name>
<dbReference type="OrthoDB" id="1741289at2759"/>
<dbReference type="Gene3D" id="3.40.850.10">
    <property type="entry name" value="Kinesin motor domain"/>
    <property type="match status" value="1"/>
</dbReference>
<keyword evidence="4" id="KW-0175">Coiled coil</keyword>
<dbReference type="GO" id="GO:0005524">
    <property type="term" value="F:ATP binding"/>
    <property type="evidence" value="ECO:0007669"/>
    <property type="project" value="UniProtKB-KW"/>
</dbReference>
<comment type="caution">
    <text evidence="7">Lacks conserved residue(s) required for the propagation of feature annotation.</text>
</comment>
<keyword evidence="3" id="KW-0067">ATP-binding</keyword>
<dbReference type="EMBL" id="BSYR01000020">
    <property type="protein sequence ID" value="GMI85713.1"/>
    <property type="molecule type" value="Genomic_DNA"/>
</dbReference>
<evidence type="ECO:0000256" key="5">
    <source>
        <dbReference type="ARBA" id="ARBA00023175"/>
    </source>
</evidence>
<organism evidence="10 11">
    <name type="scientific">Hibiscus trionum</name>
    <name type="common">Flower of an hour</name>
    <dbReference type="NCBI Taxonomy" id="183268"/>
    <lineage>
        <taxon>Eukaryota</taxon>
        <taxon>Viridiplantae</taxon>
        <taxon>Streptophyta</taxon>
        <taxon>Embryophyta</taxon>
        <taxon>Tracheophyta</taxon>
        <taxon>Spermatophyta</taxon>
        <taxon>Magnoliopsida</taxon>
        <taxon>eudicotyledons</taxon>
        <taxon>Gunneridae</taxon>
        <taxon>Pentapetalae</taxon>
        <taxon>rosids</taxon>
        <taxon>malvids</taxon>
        <taxon>Malvales</taxon>
        <taxon>Malvaceae</taxon>
        <taxon>Malvoideae</taxon>
        <taxon>Hibiscus</taxon>
    </lineage>
</organism>
<evidence type="ECO:0000256" key="3">
    <source>
        <dbReference type="ARBA" id="ARBA00022840"/>
    </source>
</evidence>
<reference evidence="10" key="1">
    <citation type="submission" date="2023-05" db="EMBL/GenBank/DDBJ databases">
        <title>Genome and transcriptome analyses reveal genes involved in the formation of fine ridges on petal epidermal cells in Hibiscus trionum.</title>
        <authorList>
            <person name="Koshimizu S."/>
            <person name="Masuda S."/>
            <person name="Ishii T."/>
            <person name="Shirasu K."/>
            <person name="Hoshino A."/>
            <person name="Arita M."/>
        </authorList>
    </citation>
    <scope>NUCLEOTIDE SEQUENCE</scope>
    <source>
        <strain evidence="10">Hamamatsu line</strain>
    </source>
</reference>
<evidence type="ECO:0000256" key="1">
    <source>
        <dbReference type="ARBA" id="ARBA00022701"/>
    </source>
</evidence>
<dbReference type="PANTHER" id="PTHR37739">
    <property type="entry name" value="KINESIN-LIKE PROTEIN KIN-12D"/>
    <property type="match status" value="1"/>
</dbReference>
<evidence type="ECO:0000313" key="11">
    <source>
        <dbReference type="Proteomes" id="UP001165190"/>
    </source>
</evidence>
<evidence type="ECO:0000313" key="10">
    <source>
        <dbReference type="EMBL" id="GMI85713.1"/>
    </source>
</evidence>
<sequence length="79" mass="9027">MLAFFGLTFSFSFVTGIGNLKGEKLKYNGKCSFFEIYNEQITDLLDPSATNFLLREDVKKGGVYMANFNFEVVISKFFK</sequence>
<dbReference type="InterPro" id="IPR036961">
    <property type="entry name" value="Kinesin_motor_dom_sf"/>
</dbReference>
<evidence type="ECO:0000256" key="2">
    <source>
        <dbReference type="ARBA" id="ARBA00022741"/>
    </source>
</evidence>
<comment type="similarity">
    <text evidence="6">Belongs to the TRAFAC class myosin-kinesin ATPase superfamily. Kinesin family. KIN-12 subfamily.</text>
</comment>
<gene>
    <name evidence="10" type="ORF">HRI_002240600</name>
</gene>
<keyword evidence="2" id="KW-0547">Nucleotide-binding</keyword>
<dbReference type="InterPro" id="IPR001752">
    <property type="entry name" value="Kinesin_motor_dom"/>
</dbReference>
<keyword evidence="11" id="KW-1185">Reference proteome</keyword>
<feature type="chain" id="PRO_5040773512" description="Kinesin motor domain-containing protein" evidence="8">
    <location>
        <begin position="17"/>
        <end position="79"/>
    </location>
</feature>
<proteinExistence type="inferred from homology"/>
<accession>A0A9W7M2U6</accession>
<evidence type="ECO:0000256" key="6">
    <source>
        <dbReference type="ARBA" id="ARBA00034488"/>
    </source>
</evidence>
<keyword evidence="1" id="KW-0493">Microtubule</keyword>
<evidence type="ECO:0000256" key="7">
    <source>
        <dbReference type="PROSITE-ProRule" id="PRU00283"/>
    </source>
</evidence>